<dbReference type="PANTHER" id="PTHR32305">
    <property type="match status" value="1"/>
</dbReference>
<dbReference type="HOGENOM" id="CLU_001218_1_6_4"/>
<feature type="domain" description="Teneurin-like YD-shell" evidence="4">
    <location>
        <begin position="552"/>
        <end position="675"/>
    </location>
</feature>
<dbReference type="Pfam" id="PF25023">
    <property type="entry name" value="TEN_YD-shell"/>
    <property type="match status" value="2"/>
</dbReference>
<keyword evidence="6" id="KW-1185">Reference proteome</keyword>
<dbReference type="InterPro" id="IPR022385">
    <property type="entry name" value="Rhs_assc_core"/>
</dbReference>
<organism evidence="5 6">
    <name type="scientific">Burkholderia thailandensis (strain ATCC 700388 / DSM 13276 / CCUG 48851 / CIP 106301 / E264)</name>
    <dbReference type="NCBI Taxonomy" id="271848"/>
    <lineage>
        <taxon>Bacteria</taxon>
        <taxon>Pseudomonadati</taxon>
        <taxon>Pseudomonadota</taxon>
        <taxon>Betaproteobacteria</taxon>
        <taxon>Burkholderiales</taxon>
        <taxon>Burkholderiaceae</taxon>
        <taxon>Burkholderia</taxon>
        <taxon>pseudomallei group</taxon>
    </lineage>
</organism>
<sequence>MALPAVKHMDPVVGIDVHSVIVTPGLPPVFLPHPHVGFMLDLREYVEAAKGVIGSIAMTIAEEAVQDYLKDHPDDSKKLTDALNSLDNQKKQAERDPMVAEMLRLNRDVSSIRGDVANAVGAGVGMGGAAGRPIFVNGLMRATAGTHSFHVPGLHFPLGETFAPPDPLPSDDAESYMGSRTVLANNDPMSFLALPAMSCWAEGIEPPPHNGAHTARTHVSMPSSVMLPIPAGRPVLVGGPPVMNMAAAAKGMFKAFQGSKWAKKLADKLHLKSGFLRCAVLKAEPVDVTTGEVVVQQNDFTVSGRLPLVWDRYYASHDRHAGAVGFGWQTPADIRLELMRNEDGIGAAACFPDHATAFDMVPADDGWPARTYDWQHGHALYRDDGRMVLRTREGIEYGFVLPSRWRNAVAALDGDDSRLTLPIGRMADLNGNAWVFERDVYGGLVRLVEWKRDGRTERVVECGTGSGLHAGLLTSLTLIDAGGNAHPLVSYEHDRERNLAAAIDAMAHPHHFEYAAGHRMVSHTSARGVSFRYSYQQGDDGVWRVDHAWGDNGLFDYRFVYDRARMETRVTNSLGHTTITQMNERGMPVAEIDSLGGVTGYRYDTQGRASAVIDTAGRTTAWEYDAYGSLVAQTLPDGSVVRAEYDADGRPVCITMPTARQLRYEWDEHGHLRSRTTSSRAVSRYVYDAYGQLVSYSGSRGAITRFEYDRDGNLATVTDALGNRTRYVRDARGRVVWMADPRGQVGLYEYDGNGNLTRAVLPGGKEIRCEFDDDGNLVHYRDAAGQSTTLAYSPIGLVERRIAPSGGIVDCRYDTEGQLVGVVNERGEQYALKRDPLGRIVSESDYWGQTWHYRYGGSGELLCSTDPLGRVVEYQYDRCGRIVEKLARASADDAFVQVHRFTYDQCGNLILAENDDSRVEFCHDADGRVIEEKQGDDFTINNVFDAAGNRIERRTRLLSEGALIEHVVHYEYDVLNAVVSIRIDGSAAVVIERDDLGQAVSERLGPALRRAFSYEAGGQLAVQTLFASTGTMFASEYAYDPNGEVIEKRDERGRMERFEYDSVGRVVSHLGARGIVRRLAYDLAGDLLRTRVSGYDAAALTDAEKAANWIRDGEYEGCYCAFDRAGNMVHRRDAEQNLALRWDPAGQLRETIALRPATADVASARKRTRTQYEYDALRRRTRKLVQIESEGEPDSVFSYVSCFFWDGDALVGERTTGGWVGRAGRAEEDERDATSLAPPSPAGSKNGNWLTLQPDHVCEWFYYPRTFHPLGVVHCYAGEKRELARATVGSPSKADATYFYQSDPNGAPVRMLDVEGNVAWEASYDANGGIEQFGIQAMPQPLRLQGQYFDAETGMSYNRHRYYDARIGQFVSEDPIRLSGGENLYRYCVNSISWADPLGLDRVPLFDPNNRLSFNAIWAYTGNLPTPSDVTVVRPATSWGRNSGVLKWQDHYYVFASAGKKSHSEDAIIDFIKQHDIKPSEIQGLYSILSPCAEEKKSCLEKTKGEGLEFDWSLFHQTDNVGSEVRKEIGALIKNMKGV</sequence>
<dbReference type="InterPro" id="IPR031325">
    <property type="entry name" value="RHS_repeat"/>
</dbReference>
<dbReference type="KEGG" id="bte:BTH_II0267"/>
<evidence type="ECO:0000259" key="4">
    <source>
        <dbReference type="Pfam" id="PF25023"/>
    </source>
</evidence>
<dbReference type="NCBIfam" id="TIGR03696">
    <property type="entry name" value="Rhs_assc_core"/>
    <property type="match status" value="1"/>
</dbReference>
<feature type="region of interest" description="Disordered" evidence="2">
    <location>
        <begin position="72"/>
        <end position="95"/>
    </location>
</feature>
<dbReference type="InterPro" id="IPR050708">
    <property type="entry name" value="T6SS_VgrG/RHS"/>
</dbReference>
<name>Q2T8N0_BURTA</name>
<feature type="domain" description="Teneurin-like YD-shell" evidence="4">
    <location>
        <begin position="677"/>
        <end position="787"/>
    </location>
</feature>
<dbReference type="GeneID" id="45117773"/>
<dbReference type="EMBL" id="CP000085">
    <property type="protein sequence ID" value="ABC34751.1"/>
    <property type="molecule type" value="Genomic_DNA"/>
</dbReference>
<keyword evidence="1" id="KW-0677">Repeat</keyword>
<protein>
    <submittedName>
        <fullName evidence="5">RhsD protein</fullName>
    </submittedName>
</protein>
<evidence type="ECO:0000256" key="1">
    <source>
        <dbReference type="ARBA" id="ARBA00022737"/>
    </source>
</evidence>
<accession>Q2T8N0</accession>
<dbReference type="InterPro" id="IPR045351">
    <property type="entry name" value="DUF6531"/>
</dbReference>
<evidence type="ECO:0000313" key="5">
    <source>
        <dbReference type="EMBL" id="ABC34751.1"/>
    </source>
</evidence>
<dbReference type="Pfam" id="PF05593">
    <property type="entry name" value="RHS_repeat"/>
    <property type="match status" value="1"/>
</dbReference>
<proteinExistence type="predicted"/>
<dbReference type="Pfam" id="PF20148">
    <property type="entry name" value="DUF6531"/>
    <property type="match status" value="1"/>
</dbReference>
<dbReference type="PANTHER" id="PTHR32305:SF15">
    <property type="entry name" value="PROTEIN RHSA-RELATED"/>
    <property type="match status" value="1"/>
</dbReference>
<feature type="domain" description="DUF6531" evidence="3">
    <location>
        <begin position="284"/>
        <end position="342"/>
    </location>
</feature>
<dbReference type="Gene3D" id="2.180.10.10">
    <property type="entry name" value="RHS repeat-associated core"/>
    <property type="match status" value="2"/>
</dbReference>
<feature type="region of interest" description="Disordered" evidence="2">
    <location>
        <begin position="1221"/>
        <end position="1248"/>
    </location>
</feature>
<dbReference type="RefSeq" id="WP_009895037.1">
    <property type="nucleotide sequence ID" value="NC_007650.1"/>
</dbReference>
<evidence type="ECO:0000256" key="2">
    <source>
        <dbReference type="SAM" id="MobiDB-lite"/>
    </source>
</evidence>
<dbReference type="CDD" id="cd14740">
    <property type="entry name" value="PAAR_4"/>
    <property type="match status" value="1"/>
</dbReference>
<dbReference type="Proteomes" id="UP000001930">
    <property type="component" value="Chromosome II"/>
</dbReference>
<gene>
    <name evidence="5" type="ordered locus">BTH_II0267</name>
</gene>
<dbReference type="SUPFAM" id="SSF69322">
    <property type="entry name" value="Tricorn protease domain 2"/>
    <property type="match status" value="1"/>
</dbReference>
<reference evidence="5 6" key="1">
    <citation type="journal article" date="2005" name="BMC Genomics">
        <title>Bacterial genome adaptation to niches: divergence of the potential virulence genes in three Burkholderia species of different survival strategies.</title>
        <authorList>
            <person name="Kim H.S."/>
            <person name="Schell M.A."/>
            <person name="Yu Y."/>
            <person name="Ulrich R.L."/>
            <person name="Sarria S.H."/>
            <person name="Nierman W.C."/>
            <person name="DeShazer D."/>
        </authorList>
    </citation>
    <scope>NUCLEOTIDE SEQUENCE [LARGE SCALE GENOMIC DNA]</scope>
    <source>
        <strain evidence="6">ATCC 700388 / DSM 13276 / CCUG 48851 / CIP 106301 / E264</strain>
    </source>
</reference>
<evidence type="ECO:0000313" key="6">
    <source>
        <dbReference type="Proteomes" id="UP000001930"/>
    </source>
</evidence>
<dbReference type="InterPro" id="IPR056823">
    <property type="entry name" value="TEN-like_YD-shell"/>
</dbReference>
<dbReference type="SMR" id="Q2T8N0"/>
<dbReference type="InterPro" id="IPR006530">
    <property type="entry name" value="YD"/>
</dbReference>
<dbReference type="NCBIfam" id="TIGR01643">
    <property type="entry name" value="YD_repeat_2x"/>
    <property type="match status" value="8"/>
</dbReference>
<evidence type="ECO:0000259" key="3">
    <source>
        <dbReference type="Pfam" id="PF20148"/>
    </source>
</evidence>